<dbReference type="AlphaFoldDB" id="A0A1U7H0L0"/>
<feature type="signal peptide" evidence="1">
    <location>
        <begin position="1"/>
        <end position="23"/>
    </location>
</feature>
<evidence type="ECO:0000256" key="1">
    <source>
        <dbReference type="SAM" id="SignalP"/>
    </source>
</evidence>
<dbReference type="OrthoDB" id="512610at2"/>
<dbReference type="Proteomes" id="UP000186391">
    <property type="component" value="Unassembled WGS sequence"/>
</dbReference>
<gene>
    <name evidence="2" type="ORF">NIES592_10310</name>
</gene>
<accession>A0A1U7H0L0</accession>
<proteinExistence type="predicted"/>
<comment type="caution">
    <text evidence="2">The sequence shown here is derived from an EMBL/GenBank/DDBJ whole genome shotgun (WGS) entry which is preliminary data.</text>
</comment>
<organism evidence="2 3">
    <name type="scientific">Fischerella major NIES-592</name>
    <dbReference type="NCBI Taxonomy" id="210994"/>
    <lineage>
        <taxon>Bacteria</taxon>
        <taxon>Bacillati</taxon>
        <taxon>Cyanobacteriota</taxon>
        <taxon>Cyanophyceae</taxon>
        <taxon>Nostocales</taxon>
        <taxon>Hapalosiphonaceae</taxon>
        <taxon>Fischerella</taxon>
    </lineage>
</organism>
<sequence length="129" mass="14341">MKCLLLNLALLIGTLSLIPSAYANQANTPVTNGSNRAGFLVTKPVTINNRWSNISNRNNPLQTTANSITVVREQGCTRIDPLELIQNPGLVIKECEERKNQTPEYLQPIEYFKTPKQINSGINVTVTKF</sequence>
<dbReference type="EMBL" id="MRCA01000004">
    <property type="protein sequence ID" value="OKH14440.1"/>
    <property type="molecule type" value="Genomic_DNA"/>
</dbReference>
<protein>
    <submittedName>
        <fullName evidence="2">Uncharacterized protein</fullName>
    </submittedName>
</protein>
<dbReference type="RefSeq" id="WP_062248195.1">
    <property type="nucleotide sequence ID" value="NZ_MRCA01000004.1"/>
</dbReference>
<keyword evidence="1" id="KW-0732">Signal</keyword>
<feature type="chain" id="PRO_5010590108" evidence="1">
    <location>
        <begin position="24"/>
        <end position="129"/>
    </location>
</feature>
<evidence type="ECO:0000313" key="3">
    <source>
        <dbReference type="Proteomes" id="UP000186391"/>
    </source>
</evidence>
<name>A0A1U7H0L0_9CYAN</name>
<evidence type="ECO:0000313" key="2">
    <source>
        <dbReference type="EMBL" id="OKH14440.1"/>
    </source>
</evidence>
<reference evidence="2 3" key="1">
    <citation type="submission" date="2016-11" db="EMBL/GenBank/DDBJ databases">
        <title>Draft Genome Sequences of Nine Cyanobacterial Strains from Diverse Habitats.</title>
        <authorList>
            <person name="Zhu T."/>
            <person name="Hou S."/>
            <person name="Lu X."/>
            <person name="Hess W.R."/>
        </authorList>
    </citation>
    <scope>NUCLEOTIDE SEQUENCE [LARGE SCALE GENOMIC DNA]</scope>
    <source>
        <strain evidence="2 3">NIES-592</strain>
    </source>
</reference>
<keyword evidence="3" id="KW-1185">Reference proteome</keyword>